<dbReference type="GO" id="GO:0000270">
    <property type="term" value="P:peptidoglycan metabolic process"/>
    <property type="evidence" value="ECO:0007669"/>
    <property type="project" value="TreeGrafter"/>
</dbReference>
<gene>
    <name evidence="2" type="ORF">CACET_c24370</name>
</gene>
<reference evidence="2 3" key="1">
    <citation type="submission" date="2014-10" db="EMBL/GenBank/DDBJ databases">
        <title>Genome sequence of Clostridium aceticum DSM 1496.</title>
        <authorList>
            <person name="Poehlein A."/>
            <person name="Schiel-Bengelsdorf B."/>
            <person name="Gottschalk G."/>
            <person name="Duerre P."/>
            <person name="Daniel R."/>
        </authorList>
    </citation>
    <scope>NUCLEOTIDE SEQUENCE [LARGE SCALE GENOMIC DNA]</scope>
    <source>
        <strain evidence="2 3">DSM 1496</strain>
    </source>
</reference>
<dbReference type="KEGG" id="cace:CACET_c24370"/>
<dbReference type="EMBL" id="CP009687">
    <property type="protein sequence ID" value="AKL95882.1"/>
    <property type="molecule type" value="Genomic_DNA"/>
</dbReference>
<proteinExistence type="predicted"/>
<evidence type="ECO:0000259" key="1">
    <source>
        <dbReference type="Pfam" id="PF02698"/>
    </source>
</evidence>
<dbReference type="Gene3D" id="3.40.50.620">
    <property type="entry name" value="HUPs"/>
    <property type="match status" value="1"/>
</dbReference>
<dbReference type="PANTHER" id="PTHR30336">
    <property type="entry name" value="INNER MEMBRANE PROTEIN, PROBABLE PERMEASE"/>
    <property type="match status" value="1"/>
</dbReference>
<dbReference type="GO" id="GO:0005886">
    <property type="term" value="C:plasma membrane"/>
    <property type="evidence" value="ECO:0007669"/>
    <property type="project" value="TreeGrafter"/>
</dbReference>
<dbReference type="GO" id="GO:0043164">
    <property type="term" value="P:Gram-negative-bacterium-type cell wall biogenesis"/>
    <property type="evidence" value="ECO:0007669"/>
    <property type="project" value="TreeGrafter"/>
</dbReference>
<dbReference type="InterPro" id="IPR003848">
    <property type="entry name" value="DUF218"/>
</dbReference>
<evidence type="ECO:0000313" key="2">
    <source>
        <dbReference type="EMBL" id="AKL95882.1"/>
    </source>
</evidence>
<dbReference type="Pfam" id="PF02698">
    <property type="entry name" value="DUF218"/>
    <property type="match status" value="1"/>
</dbReference>
<sequence>MKKKLLGLFILIAIVLFTLQVNIIWSGFKQVPKKSDAIVVLGCRLWGDQPSPMLIYRLNKALELYEEGYASTIIVSGAQGEDEWITEAAAMKSYLMDKGVGSEAIFKEENSFSTFQNLYYSKEIMDKQALESAIIVTNAFHVHRALMIGNRLGMDVSSSSAKSYPNPALIVRYYVREVFAYMKDFLFSH</sequence>
<feature type="domain" description="DUF218" evidence="1">
    <location>
        <begin position="36"/>
        <end position="161"/>
    </location>
</feature>
<dbReference type="CDD" id="cd06259">
    <property type="entry name" value="YdcF-like"/>
    <property type="match status" value="1"/>
</dbReference>
<dbReference type="RefSeq" id="WP_044825339.1">
    <property type="nucleotide sequence ID" value="NZ_CP009687.1"/>
</dbReference>
<dbReference type="PANTHER" id="PTHR30336:SF4">
    <property type="entry name" value="ENVELOPE BIOGENESIS FACTOR ELYC"/>
    <property type="match status" value="1"/>
</dbReference>
<dbReference type="Proteomes" id="UP000035704">
    <property type="component" value="Chromosome"/>
</dbReference>
<keyword evidence="3" id="KW-1185">Reference proteome</keyword>
<name>A0A0D8I935_9CLOT</name>
<evidence type="ECO:0000313" key="3">
    <source>
        <dbReference type="Proteomes" id="UP000035704"/>
    </source>
</evidence>
<dbReference type="PATRIC" id="fig|84022.5.peg.803"/>
<protein>
    <recommendedName>
        <fullName evidence="1">DUF218 domain-containing protein</fullName>
    </recommendedName>
</protein>
<dbReference type="InterPro" id="IPR014729">
    <property type="entry name" value="Rossmann-like_a/b/a_fold"/>
</dbReference>
<dbReference type="InterPro" id="IPR051599">
    <property type="entry name" value="Cell_Envelope_Assoc"/>
</dbReference>
<dbReference type="OrthoDB" id="9782395at2"/>
<accession>A0A0D8I935</accession>
<organism evidence="2 3">
    <name type="scientific">Clostridium aceticum</name>
    <dbReference type="NCBI Taxonomy" id="84022"/>
    <lineage>
        <taxon>Bacteria</taxon>
        <taxon>Bacillati</taxon>
        <taxon>Bacillota</taxon>
        <taxon>Clostridia</taxon>
        <taxon>Eubacteriales</taxon>
        <taxon>Clostridiaceae</taxon>
        <taxon>Clostridium</taxon>
    </lineage>
</organism>
<dbReference type="AlphaFoldDB" id="A0A0D8I935"/>